<gene>
    <name evidence="1" type="ORF">GGR39_000239</name>
</gene>
<accession>A0A7W6FX31</accession>
<dbReference type="Pfam" id="PF00106">
    <property type="entry name" value="adh_short"/>
    <property type="match status" value="1"/>
</dbReference>
<comment type="caution">
    <text evidence="1">The sequence shown here is derived from an EMBL/GenBank/DDBJ whole genome shotgun (WGS) entry which is preliminary data.</text>
</comment>
<dbReference type="InterPro" id="IPR036291">
    <property type="entry name" value="NAD(P)-bd_dom_sf"/>
</dbReference>
<dbReference type="InterPro" id="IPR002347">
    <property type="entry name" value="SDR_fam"/>
</dbReference>
<dbReference type="Proteomes" id="UP000561459">
    <property type="component" value="Unassembled WGS sequence"/>
</dbReference>
<evidence type="ECO:0000313" key="1">
    <source>
        <dbReference type="EMBL" id="MBB3938610.1"/>
    </source>
</evidence>
<evidence type="ECO:0000313" key="2">
    <source>
        <dbReference type="Proteomes" id="UP000561459"/>
    </source>
</evidence>
<reference evidence="1 2" key="1">
    <citation type="submission" date="2020-08" db="EMBL/GenBank/DDBJ databases">
        <title>Genomic Encyclopedia of Type Strains, Phase IV (KMG-IV): sequencing the most valuable type-strain genomes for metagenomic binning, comparative biology and taxonomic classification.</title>
        <authorList>
            <person name="Goeker M."/>
        </authorList>
    </citation>
    <scope>NUCLEOTIDE SEQUENCE [LARGE SCALE GENOMIC DNA]</scope>
    <source>
        <strain evidence="1 2">DSM 27568</strain>
    </source>
</reference>
<dbReference type="PANTHER" id="PTHR44147">
    <property type="entry name" value="DEHYDROGENASE/REDUCTASE SDR FAMILY MEMBER 1"/>
    <property type="match status" value="1"/>
</dbReference>
<name>A0A7W6FX31_9SPHN</name>
<keyword evidence="2" id="KW-1185">Reference proteome</keyword>
<dbReference type="Gene3D" id="3.40.50.720">
    <property type="entry name" value="NAD(P)-binding Rossmann-like Domain"/>
    <property type="match status" value="1"/>
</dbReference>
<organism evidence="1 2">
    <name type="scientific">Novosphingobium fluoreni</name>
    <dbReference type="NCBI Taxonomy" id="1391222"/>
    <lineage>
        <taxon>Bacteria</taxon>
        <taxon>Pseudomonadati</taxon>
        <taxon>Pseudomonadota</taxon>
        <taxon>Alphaproteobacteria</taxon>
        <taxon>Sphingomonadales</taxon>
        <taxon>Sphingomonadaceae</taxon>
        <taxon>Novosphingobium</taxon>
    </lineage>
</organism>
<proteinExistence type="predicted"/>
<dbReference type="SUPFAM" id="SSF51735">
    <property type="entry name" value="NAD(P)-binding Rossmann-fold domains"/>
    <property type="match status" value="1"/>
</dbReference>
<dbReference type="AlphaFoldDB" id="A0A7W6FX31"/>
<dbReference type="EMBL" id="JACIDY010000001">
    <property type="protein sequence ID" value="MBB3938610.1"/>
    <property type="molecule type" value="Genomic_DNA"/>
</dbReference>
<protein>
    <submittedName>
        <fullName evidence="1">NAD(P)-dependent dehydrogenase (Short-subunit alcohol dehydrogenase family)</fullName>
    </submittedName>
</protein>
<dbReference type="PANTHER" id="PTHR44147:SF2">
    <property type="entry name" value="DEHYDROGENASE_REDUCTASE SDR FAMILY MEMBER 1"/>
    <property type="match status" value="1"/>
</dbReference>
<sequence length="145" mass="14633">MVTGASRGIGKGIALILGAAGATVYITGRTQKEGDAWLPGTVGATAEEVTAAGGKGIAVACDHADDDQVRKLFDQIKGGQGALDLLVNNATLLNTGSTEQKPFWEKPLGVADLINVGLRSSYIASAMAVPLMLGRGGGLIAGISL</sequence>